<accession>A0ABV9KUY2</accession>
<dbReference type="RefSeq" id="WP_379995513.1">
    <property type="nucleotide sequence ID" value="NZ_JBHSGN010000063.1"/>
</dbReference>
<gene>
    <name evidence="2" type="ORF">ACFO6W_09040</name>
</gene>
<sequence>MKLLYITNGITGAGGLERVLSVKATYLADNLGYEICILSLNEKGKEPFYKFSDKIAFCSIDTTKSKTMYFSGIYYAVKEFDPDIISVCDDGLKGFFIPLWIRSSARIIYERHVSKEMVTQLRKPSFKQKIAFLLMDIGSRLFDRFIVLTCDNKKQWKSKNIEIIPNPLPFYPDIVSKLDCKRIISVGKITRQKGYDRLREAWKLIEHSHPGWKIDIYGLVSDDCKSLEGIEITSINIKNPVKDIENEYLSSSIYALPSRFEGFGMVLIEAMSCGIPCVAFDCPCGPRDIITNGEDGFIVENGNIEQFAEKLSILIEDEQLRKSMGEHARRNVQRYDVHVITRQWDKLFKSL</sequence>
<protein>
    <submittedName>
        <fullName evidence="2">Glycosyltransferase family 4 protein</fullName>
        <ecNumber evidence="2">2.4.-.-</ecNumber>
    </submittedName>
</protein>
<dbReference type="Pfam" id="PF00534">
    <property type="entry name" value="Glycos_transf_1"/>
    <property type="match status" value="1"/>
</dbReference>
<dbReference type="Proteomes" id="UP001596023">
    <property type="component" value="Unassembled WGS sequence"/>
</dbReference>
<dbReference type="CDD" id="cd03820">
    <property type="entry name" value="GT4_AmsD-like"/>
    <property type="match status" value="1"/>
</dbReference>
<name>A0ABV9KUY2_9BACT</name>
<dbReference type="EMBL" id="JBHSGN010000063">
    <property type="protein sequence ID" value="MFC4673835.1"/>
    <property type="molecule type" value="Genomic_DNA"/>
</dbReference>
<keyword evidence="2" id="KW-0328">Glycosyltransferase</keyword>
<dbReference type="Gene3D" id="3.40.50.2000">
    <property type="entry name" value="Glycogen Phosphorylase B"/>
    <property type="match status" value="2"/>
</dbReference>
<dbReference type="SUPFAM" id="SSF53756">
    <property type="entry name" value="UDP-Glycosyltransferase/glycogen phosphorylase"/>
    <property type="match status" value="1"/>
</dbReference>
<evidence type="ECO:0000259" key="1">
    <source>
        <dbReference type="Pfam" id="PF00534"/>
    </source>
</evidence>
<reference evidence="3" key="1">
    <citation type="journal article" date="2019" name="Int. J. Syst. Evol. Microbiol.">
        <title>The Global Catalogue of Microorganisms (GCM) 10K type strain sequencing project: providing services to taxonomists for standard genome sequencing and annotation.</title>
        <authorList>
            <consortium name="The Broad Institute Genomics Platform"/>
            <consortium name="The Broad Institute Genome Sequencing Center for Infectious Disease"/>
            <person name="Wu L."/>
            <person name="Ma J."/>
        </authorList>
    </citation>
    <scope>NUCLEOTIDE SEQUENCE [LARGE SCALE GENOMIC DNA]</scope>
    <source>
        <strain evidence="3">CCUG 66188</strain>
    </source>
</reference>
<proteinExistence type="predicted"/>
<dbReference type="InterPro" id="IPR001296">
    <property type="entry name" value="Glyco_trans_1"/>
</dbReference>
<dbReference type="EC" id="2.4.-.-" evidence="2"/>
<organism evidence="2 3">
    <name type="scientific">Dysgonomonas termitidis</name>
    <dbReference type="NCBI Taxonomy" id="1516126"/>
    <lineage>
        <taxon>Bacteria</taxon>
        <taxon>Pseudomonadati</taxon>
        <taxon>Bacteroidota</taxon>
        <taxon>Bacteroidia</taxon>
        <taxon>Bacteroidales</taxon>
        <taxon>Dysgonomonadaceae</taxon>
        <taxon>Dysgonomonas</taxon>
    </lineage>
</organism>
<keyword evidence="2" id="KW-0808">Transferase</keyword>
<comment type="caution">
    <text evidence="2">The sequence shown here is derived from an EMBL/GenBank/DDBJ whole genome shotgun (WGS) entry which is preliminary data.</text>
</comment>
<dbReference type="PANTHER" id="PTHR12526">
    <property type="entry name" value="GLYCOSYLTRANSFERASE"/>
    <property type="match status" value="1"/>
</dbReference>
<evidence type="ECO:0000313" key="2">
    <source>
        <dbReference type="EMBL" id="MFC4673835.1"/>
    </source>
</evidence>
<feature type="domain" description="Glycosyl transferase family 1" evidence="1">
    <location>
        <begin position="179"/>
        <end position="330"/>
    </location>
</feature>
<dbReference type="GO" id="GO:0016757">
    <property type="term" value="F:glycosyltransferase activity"/>
    <property type="evidence" value="ECO:0007669"/>
    <property type="project" value="UniProtKB-KW"/>
</dbReference>
<keyword evidence="3" id="KW-1185">Reference proteome</keyword>
<dbReference type="PANTHER" id="PTHR12526:SF630">
    <property type="entry name" value="GLYCOSYLTRANSFERASE"/>
    <property type="match status" value="1"/>
</dbReference>
<evidence type="ECO:0000313" key="3">
    <source>
        <dbReference type="Proteomes" id="UP001596023"/>
    </source>
</evidence>